<dbReference type="SUPFAM" id="SSF48452">
    <property type="entry name" value="TPR-like"/>
    <property type="match status" value="1"/>
</dbReference>
<proteinExistence type="predicted"/>
<keyword evidence="4" id="KW-1185">Reference proteome</keyword>
<evidence type="ECO:0000313" key="3">
    <source>
        <dbReference type="EMBL" id="KAF8391029.1"/>
    </source>
</evidence>
<dbReference type="Pfam" id="PF07719">
    <property type="entry name" value="TPR_2"/>
    <property type="match status" value="1"/>
</dbReference>
<dbReference type="EMBL" id="JABCRI010000017">
    <property type="protein sequence ID" value="KAF8391029.1"/>
    <property type="molecule type" value="Genomic_DNA"/>
</dbReference>
<keyword evidence="2" id="KW-0802">TPR repeat</keyword>
<evidence type="ECO:0000256" key="2">
    <source>
        <dbReference type="ARBA" id="ARBA00022803"/>
    </source>
</evidence>
<dbReference type="Proteomes" id="UP000655225">
    <property type="component" value="Unassembled WGS sequence"/>
</dbReference>
<name>A0A834YL97_TETSI</name>
<dbReference type="PANTHER" id="PTHR44102">
    <property type="entry name" value="PROTEIN NPG1"/>
    <property type="match status" value="1"/>
</dbReference>
<keyword evidence="1" id="KW-0677">Repeat</keyword>
<evidence type="ECO:0000313" key="4">
    <source>
        <dbReference type="Proteomes" id="UP000655225"/>
    </source>
</evidence>
<sequence>MPKSDFKTRYTGSMLEGRGQIQEAIAAYFNSLSLDWSYVPCKVLIGAILWKMGSKALPVARSFLSDALKLEPTSCSAWYYLGMVHRDDGRIADAADCFQAASMLENSDPIESFSSIP</sequence>
<dbReference type="Gene3D" id="1.25.40.10">
    <property type="entry name" value="Tetratricopeptide repeat domain"/>
    <property type="match status" value="1"/>
</dbReference>
<dbReference type="AlphaFoldDB" id="A0A834YL97"/>
<gene>
    <name evidence="3" type="ORF">HHK36_023329</name>
</gene>
<dbReference type="InterPro" id="IPR043376">
    <property type="entry name" value="NPG1-like"/>
</dbReference>
<dbReference type="InterPro" id="IPR013105">
    <property type="entry name" value="TPR_2"/>
</dbReference>
<reference evidence="3 4" key="1">
    <citation type="submission" date="2020-04" db="EMBL/GenBank/DDBJ databases">
        <title>Plant Genome Project.</title>
        <authorList>
            <person name="Zhang R.-G."/>
        </authorList>
    </citation>
    <scope>NUCLEOTIDE SEQUENCE [LARGE SCALE GENOMIC DNA]</scope>
    <source>
        <strain evidence="3">YNK0</strain>
        <tissue evidence="3">Leaf</tissue>
    </source>
</reference>
<comment type="caution">
    <text evidence="3">The sequence shown here is derived from an EMBL/GenBank/DDBJ whole genome shotgun (WGS) entry which is preliminary data.</text>
</comment>
<dbReference type="PANTHER" id="PTHR44102:SF5">
    <property type="entry name" value="PROTEIN NPG1"/>
    <property type="match status" value="1"/>
</dbReference>
<accession>A0A834YL97</accession>
<protein>
    <submittedName>
        <fullName evidence="3">Uncharacterized protein</fullName>
    </submittedName>
</protein>
<dbReference type="InterPro" id="IPR011990">
    <property type="entry name" value="TPR-like_helical_dom_sf"/>
</dbReference>
<dbReference type="OrthoDB" id="29013at2759"/>
<evidence type="ECO:0000256" key="1">
    <source>
        <dbReference type="ARBA" id="ARBA00022737"/>
    </source>
</evidence>
<dbReference type="OMA" id="TSCSAWY"/>
<organism evidence="3 4">
    <name type="scientific">Tetracentron sinense</name>
    <name type="common">Spur-leaf</name>
    <dbReference type="NCBI Taxonomy" id="13715"/>
    <lineage>
        <taxon>Eukaryota</taxon>
        <taxon>Viridiplantae</taxon>
        <taxon>Streptophyta</taxon>
        <taxon>Embryophyta</taxon>
        <taxon>Tracheophyta</taxon>
        <taxon>Spermatophyta</taxon>
        <taxon>Magnoliopsida</taxon>
        <taxon>Trochodendrales</taxon>
        <taxon>Trochodendraceae</taxon>
        <taxon>Tetracentron</taxon>
    </lineage>
</organism>